<accession>A0A501PKX9</accession>
<evidence type="ECO:0000256" key="6">
    <source>
        <dbReference type="ARBA" id="ARBA00023014"/>
    </source>
</evidence>
<evidence type="ECO:0000256" key="5">
    <source>
        <dbReference type="ARBA" id="ARBA00023004"/>
    </source>
</evidence>
<evidence type="ECO:0000256" key="4">
    <source>
        <dbReference type="ARBA" id="ARBA00023002"/>
    </source>
</evidence>
<dbReference type="PROSITE" id="PS51296">
    <property type="entry name" value="RIESKE"/>
    <property type="match status" value="1"/>
</dbReference>
<dbReference type="PRINTS" id="PR00090">
    <property type="entry name" value="RNGDIOXGNASE"/>
</dbReference>
<dbReference type="InterPro" id="IPR001663">
    <property type="entry name" value="Rng_hydr_dOase-A"/>
</dbReference>
<sequence>MSTDKWNLSFKVQRKSGMAAAEWNGDNRTIEQLIEDYQPGYSMEQQFYRDPEIYQREIENIFLKHWILAGHVSQIPNAGDFFLFEMDRESVIVIRTRDGEVRAHLNVCRHRGSHICLEKQGNAKLLTCPYHAWSFDLDGNLVSARLMAEDFDKSQNGLHAAKVELVGGLIFISLSDNPPSLATMRKDLGDVFDTFGFDHMKLAASKTFPIAANWKLAVENYQECYHCTPSHQEYAKIHALALAPEKFAELKEDYLAASDGSVRQEESSCYFDRAKPGDEGYQYGRNPLLKGMKSGALGGEAVAPLLGKLKRHDGAASEFMVGPLSFFLIYNDHMVGYRFVPNSHETCSCDVFWFVRDDAVEGRDYDLEKLTWLWDITTQSDEEIIVNNQKGVDSHFYRPGRLSKMEYFEQSFLNWYLAALKG</sequence>
<dbReference type="PROSITE" id="PS00570">
    <property type="entry name" value="RING_HYDROXYL_ALPHA"/>
    <property type="match status" value="1"/>
</dbReference>
<dbReference type="PANTHER" id="PTHR43756:SF5">
    <property type="entry name" value="CHOLINE MONOOXYGENASE, CHLOROPLASTIC"/>
    <property type="match status" value="1"/>
</dbReference>
<keyword evidence="7" id="KW-0520">NAD</keyword>
<dbReference type="GO" id="GO:0051213">
    <property type="term" value="F:dioxygenase activity"/>
    <property type="evidence" value="ECO:0007669"/>
    <property type="project" value="UniProtKB-KW"/>
</dbReference>
<dbReference type="GO" id="GO:0005506">
    <property type="term" value="F:iron ion binding"/>
    <property type="evidence" value="ECO:0007669"/>
    <property type="project" value="InterPro"/>
</dbReference>
<keyword evidence="5" id="KW-0408">Iron</keyword>
<dbReference type="InterPro" id="IPR015881">
    <property type="entry name" value="ARHD_Rieske_2Fe_2S"/>
</dbReference>
<evidence type="ECO:0000259" key="8">
    <source>
        <dbReference type="PROSITE" id="PS51296"/>
    </source>
</evidence>
<feature type="domain" description="Rieske" evidence="8">
    <location>
        <begin position="66"/>
        <end position="172"/>
    </location>
</feature>
<dbReference type="Gene3D" id="2.102.10.10">
    <property type="entry name" value="Rieske [2Fe-2S] iron-sulphur domain"/>
    <property type="match status" value="1"/>
</dbReference>
<dbReference type="Pfam" id="PF00848">
    <property type="entry name" value="Ring_hydroxyl_A"/>
    <property type="match status" value="1"/>
</dbReference>
<dbReference type="AlphaFoldDB" id="A0A501PKX9"/>
<dbReference type="InterPro" id="IPR017941">
    <property type="entry name" value="Rieske_2Fe-2S"/>
</dbReference>
<dbReference type="OrthoDB" id="7456916at2"/>
<proteinExistence type="predicted"/>
<reference evidence="10" key="1">
    <citation type="submission" date="2019-06" db="EMBL/GenBank/DDBJ databases">
        <title>The complete genome of Emcibacter congregatus ZYLT.</title>
        <authorList>
            <person name="Zhao Z."/>
        </authorList>
    </citation>
    <scope>NUCLEOTIDE SEQUENCE [LARGE SCALE GENOMIC DNA]</scope>
    <source>
        <strain evidence="10">MCCC 1A06723</strain>
    </source>
</reference>
<dbReference type="Proteomes" id="UP000319148">
    <property type="component" value="Unassembled WGS sequence"/>
</dbReference>
<dbReference type="SUPFAM" id="SSF55961">
    <property type="entry name" value="Bet v1-like"/>
    <property type="match status" value="1"/>
</dbReference>
<comment type="caution">
    <text evidence="9">The sequence shown here is derived from an EMBL/GenBank/DDBJ whole genome shotgun (WGS) entry which is preliminary data.</text>
</comment>
<evidence type="ECO:0000256" key="2">
    <source>
        <dbReference type="ARBA" id="ARBA00022714"/>
    </source>
</evidence>
<evidence type="ECO:0000313" key="10">
    <source>
        <dbReference type="Proteomes" id="UP000319148"/>
    </source>
</evidence>
<dbReference type="InterPro" id="IPR015879">
    <property type="entry name" value="Ring_hydroxy_dOase_asu_C_dom"/>
</dbReference>
<keyword evidence="4" id="KW-0560">Oxidoreductase</keyword>
<keyword evidence="2" id="KW-0001">2Fe-2S</keyword>
<name>A0A501PKX9_9PROT</name>
<evidence type="ECO:0000313" key="9">
    <source>
        <dbReference type="EMBL" id="TPD60752.1"/>
    </source>
</evidence>
<evidence type="ECO:0000256" key="1">
    <source>
        <dbReference type="ARBA" id="ARBA00001962"/>
    </source>
</evidence>
<organism evidence="9 10">
    <name type="scientific">Emcibacter nanhaiensis</name>
    <dbReference type="NCBI Taxonomy" id="1505037"/>
    <lineage>
        <taxon>Bacteria</taxon>
        <taxon>Pseudomonadati</taxon>
        <taxon>Pseudomonadota</taxon>
        <taxon>Alphaproteobacteria</taxon>
        <taxon>Emcibacterales</taxon>
        <taxon>Emcibacteraceae</taxon>
        <taxon>Emcibacter</taxon>
    </lineage>
</organism>
<dbReference type="PANTHER" id="PTHR43756">
    <property type="entry name" value="CHOLINE MONOOXYGENASE, CHLOROPLASTIC"/>
    <property type="match status" value="1"/>
</dbReference>
<keyword evidence="10" id="KW-1185">Reference proteome</keyword>
<dbReference type="Pfam" id="PF00355">
    <property type="entry name" value="Rieske"/>
    <property type="match status" value="1"/>
</dbReference>
<dbReference type="GO" id="GO:0051537">
    <property type="term" value="F:2 iron, 2 sulfur cluster binding"/>
    <property type="evidence" value="ECO:0007669"/>
    <property type="project" value="UniProtKB-KW"/>
</dbReference>
<dbReference type="InterPro" id="IPR036922">
    <property type="entry name" value="Rieske_2Fe-2S_sf"/>
</dbReference>
<dbReference type="CDD" id="cd03469">
    <property type="entry name" value="Rieske_RO_Alpha_N"/>
    <property type="match status" value="1"/>
</dbReference>
<gene>
    <name evidence="9" type="ORF">FIV46_08490</name>
</gene>
<keyword evidence="9" id="KW-0223">Dioxygenase</keyword>
<dbReference type="Gene3D" id="3.90.380.10">
    <property type="entry name" value="Naphthalene 1,2-dioxygenase Alpha Subunit, Chain A, domain 1"/>
    <property type="match status" value="1"/>
</dbReference>
<comment type="cofactor">
    <cofactor evidence="1">
        <name>Fe cation</name>
        <dbReference type="ChEBI" id="CHEBI:24875"/>
    </cofactor>
</comment>
<dbReference type="SUPFAM" id="SSF50022">
    <property type="entry name" value="ISP domain"/>
    <property type="match status" value="1"/>
</dbReference>
<protein>
    <submittedName>
        <fullName evidence="9">Aromatic ring-hydroxylating dioxygenase subunit alpha</fullName>
    </submittedName>
</protein>
<keyword evidence="3" id="KW-0479">Metal-binding</keyword>
<evidence type="ECO:0000256" key="7">
    <source>
        <dbReference type="ARBA" id="ARBA00023027"/>
    </source>
</evidence>
<evidence type="ECO:0000256" key="3">
    <source>
        <dbReference type="ARBA" id="ARBA00022723"/>
    </source>
</evidence>
<keyword evidence="6" id="KW-0411">Iron-sulfur</keyword>
<dbReference type="EMBL" id="VFIY01000006">
    <property type="protein sequence ID" value="TPD60752.1"/>
    <property type="molecule type" value="Genomic_DNA"/>
</dbReference>